<dbReference type="EMBL" id="NMPR01000205">
    <property type="protein sequence ID" value="KAA8628134.1"/>
    <property type="molecule type" value="Genomic_DNA"/>
</dbReference>
<evidence type="ECO:0000256" key="1">
    <source>
        <dbReference type="SAM" id="SignalP"/>
    </source>
</evidence>
<protein>
    <submittedName>
        <fullName evidence="2">Uncharacterized protein</fullName>
    </submittedName>
</protein>
<keyword evidence="1" id="KW-0732">Signal</keyword>
<organism evidence="2 3">
    <name type="scientific">Sordaria macrospora</name>
    <dbReference type="NCBI Taxonomy" id="5147"/>
    <lineage>
        <taxon>Eukaryota</taxon>
        <taxon>Fungi</taxon>
        <taxon>Dikarya</taxon>
        <taxon>Ascomycota</taxon>
        <taxon>Pezizomycotina</taxon>
        <taxon>Sordariomycetes</taxon>
        <taxon>Sordariomycetidae</taxon>
        <taxon>Sordariales</taxon>
        <taxon>Sordariaceae</taxon>
        <taxon>Sordaria</taxon>
    </lineage>
</organism>
<comment type="caution">
    <text evidence="2">The sequence shown here is derived from an EMBL/GenBank/DDBJ whole genome shotgun (WGS) entry which is preliminary data.</text>
</comment>
<evidence type="ECO:0000313" key="3">
    <source>
        <dbReference type="Proteomes" id="UP000433876"/>
    </source>
</evidence>
<dbReference type="VEuPathDB" id="FungiDB:SMAC_08466"/>
<sequence length="205" mass="22670">MRTQLALTALFAGLQVASAVDTKPQSIYALDAIKAIMPGFSATCKGTTADNECRTPEQAAPYLIKSLERRTTGEIAMVLSLIGLESADLKYRMNHFPLPGNPAQGTANMMGEEFVKEYAQSLNLPIDGKSGPEILQLVIADDFQNFNSAVWFLERKCSDDVKAKMRKGTDEGYLLYLTDCIHTTDSPDRQAYWKRAKEFFGLTGQ</sequence>
<gene>
    <name evidence="2" type="ORF">SMACR_08466</name>
</gene>
<accession>A0A8S8ZC43</accession>
<evidence type="ECO:0000313" key="2">
    <source>
        <dbReference type="EMBL" id="KAA8628134.1"/>
    </source>
</evidence>
<name>A0A8S8ZC43_SORMA</name>
<feature type="signal peptide" evidence="1">
    <location>
        <begin position="1"/>
        <end position="19"/>
    </location>
</feature>
<reference evidence="2 3" key="1">
    <citation type="submission" date="2017-07" db="EMBL/GenBank/DDBJ databases">
        <title>Genome sequence of the Sordaria macrospora wild type strain R19027.</title>
        <authorList>
            <person name="Nowrousian M."/>
            <person name="Teichert I."/>
            <person name="Kueck U."/>
        </authorList>
    </citation>
    <scope>NUCLEOTIDE SEQUENCE [LARGE SCALE GENOMIC DNA]</scope>
    <source>
        <strain evidence="2 3">R19027</strain>
        <tissue evidence="2">Mycelium</tissue>
    </source>
</reference>
<dbReference type="AlphaFoldDB" id="A0A8S8ZC43"/>
<proteinExistence type="predicted"/>
<dbReference type="Proteomes" id="UP000433876">
    <property type="component" value="Unassembled WGS sequence"/>
</dbReference>
<dbReference type="OMA" id="GSGPWFY"/>
<feature type="chain" id="PRO_5035923915" evidence="1">
    <location>
        <begin position="20"/>
        <end position="205"/>
    </location>
</feature>